<feature type="transmembrane region" description="Helical" evidence="1">
    <location>
        <begin position="246"/>
        <end position="268"/>
    </location>
</feature>
<comment type="caution">
    <text evidence="2">The sequence shown here is derived from an EMBL/GenBank/DDBJ whole genome shotgun (WGS) entry which is preliminary data.</text>
</comment>
<feature type="transmembrane region" description="Helical" evidence="1">
    <location>
        <begin position="349"/>
        <end position="369"/>
    </location>
</feature>
<keyword evidence="1" id="KW-0472">Membrane</keyword>
<sequence length="410" mass="45770">MMMPNKLWNSFTAAPHRVMFFGGAVQAVVAMLWWLYELVTRFGIVGHPANWPIVPVAVHAYLMIYGLFSFFMFGFLMTVFPRWMGGREIPAKRYVPAFLLLMLGAAGFYAGLFGSHIVLVVATTSTLLGWGTGLYALLRVLLDTQHRDKRHPTVILIAFSLGWCSLASYLVWLMNDNAFCLRLAVQGGLWLFLLPVFASVAHRMFPFFTSSALPQYVIRNPNWPWWTILAASVMHNLLQLANAGSWLWLCDFALSFAALYLSYCWGFFRSLRIPLLAVLHIGFAWIGIAMLLFGIQDLTSVIDAGPVPVWGLAPLHALTIGCFATLLIGMGTRVTLGHSGLPMQVDRPIMLVFAGIQLAALLRILADMLPGQSSYWLYVAAAAVWLACFVPWVLRYLPVYMRPRVDGQAG</sequence>
<gene>
    <name evidence="2" type="ORF">GALL_36580</name>
</gene>
<dbReference type="EMBL" id="MLJW01000009">
    <property type="protein sequence ID" value="OIR15336.1"/>
    <property type="molecule type" value="Genomic_DNA"/>
</dbReference>
<feature type="transmembrane region" description="Helical" evidence="1">
    <location>
        <begin position="18"/>
        <end position="36"/>
    </location>
</feature>
<evidence type="ECO:0000313" key="2">
    <source>
        <dbReference type="EMBL" id="OIR15336.1"/>
    </source>
</evidence>
<dbReference type="Pfam" id="PF05940">
    <property type="entry name" value="NnrS"/>
    <property type="match status" value="1"/>
</dbReference>
<accession>A0A1J5TGM6</accession>
<dbReference type="InterPro" id="IPR010266">
    <property type="entry name" value="NnrS"/>
</dbReference>
<dbReference type="AlphaFoldDB" id="A0A1J5TGM6"/>
<feature type="transmembrane region" description="Helical" evidence="1">
    <location>
        <begin position="184"/>
        <end position="202"/>
    </location>
</feature>
<proteinExistence type="predicted"/>
<keyword evidence="1" id="KW-1133">Transmembrane helix</keyword>
<feature type="transmembrane region" description="Helical" evidence="1">
    <location>
        <begin position="56"/>
        <end position="81"/>
    </location>
</feature>
<feature type="transmembrane region" description="Helical" evidence="1">
    <location>
        <begin position="375"/>
        <end position="394"/>
    </location>
</feature>
<feature type="transmembrane region" description="Helical" evidence="1">
    <location>
        <begin position="93"/>
        <end position="111"/>
    </location>
</feature>
<feature type="transmembrane region" description="Helical" evidence="1">
    <location>
        <begin position="307"/>
        <end position="328"/>
    </location>
</feature>
<feature type="transmembrane region" description="Helical" evidence="1">
    <location>
        <begin position="275"/>
        <end position="295"/>
    </location>
</feature>
<protein>
    <submittedName>
        <fullName evidence="2">NnrS protein</fullName>
    </submittedName>
</protein>
<organism evidence="2">
    <name type="scientific">mine drainage metagenome</name>
    <dbReference type="NCBI Taxonomy" id="410659"/>
    <lineage>
        <taxon>unclassified sequences</taxon>
        <taxon>metagenomes</taxon>
        <taxon>ecological metagenomes</taxon>
    </lineage>
</organism>
<keyword evidence="1" id="KW-0812">Transmembrane</keyword>
<reference evidence="2" key="1">
    <citation type="submission" date="2016-10" db="EMBL/GenBank/DDBJ databases">
        <title>Sequence of Gallionella enrichment culture.</title>
        <authorList>
            <person name="Poehlein A."/>
            <person name="Muehling M."/>
            <person name="Daniel R."/>
        </authorList>
    </citation>
    <scope>NUCLEOTIDE SEQUENCE</scope>
</reference>
<evidence type="ECO:0000256" key="1">
    <source>
        <dbReference type="SAM" id="Phobius"/>
    </source>
</evidence>
<feature type="transmembrane region" description="Helical" evidence="1">
    <location>
        <begin position="154"/>
        <end position="172"/>
    </location>
</feature>
<name>A0A1J5TGM6_9ZZZZ</name>